<reference evidence="3" key="1">
    <citation type="submission" date="2014-04" db="EMBL/GenBank/DDBJ databases">
        <title>Evolutionary Origins and Diversification of the Mycorrhizal Mutualists.</title>
        <authorList>
            <consortium name="DOE Joint Genome Institute"/>
            <consortium name="Mycorrhizal Genomics Consortium"/>
            <person name="Kohler A."/>
            <person name="Kuo A."/>
            <person name="Nagy L.G."/>
            <person name="Floudas D."/>
            <person name="Copeland A."/>
            <person name="Barry K.W."/>
            <person name="Cichocki N."/>
            <person name="Veneault-Fourrey C."/>
            <person name="LaButti K."/>
            <person name="Lindquist E.A."/>
            <person name="Lipzen A."/>
            <person name="Lundell T."/>
            <person name="Morin E."/>
            <person name="Murat C."/>
            <person name="Riley R."/>
            <person name="Ohm R."/>
            <person name="Sun H."/>
            <person name="Tunlid A."/>
            <person name="Henrissat B."/>
            <person name="Grigoriev I.V."/>
            <person name="Hibbett D.S."/>
            <person name="Martin F."/>
        </authorList>
    </citation>
    <scope>NUCLEOTIDE SEQUENCE [LARGE SCALE GENOMIC DNA]</scope>
    <source>
        <strain evidence="3">FD-334 SS-4</strain>
    </source>
</reference>
<keyword evidence="3" id="KW-1185">Reference proteome</keyword>
<dbReference type="Proteomes" id="UP000054270">
    <property type="component" value="Unassembled WGS sequence"/>
</dbReference>
<feature type="region of interest" description="Disordered" evidence="1">
    <location>
        <begin position="122"/>
        <end position="166"/>
    </location>
</feature>
<proteinExistence type="predicted"/>
<feature type="region of interest" description="Disordered" evidence="1">
    <location>
        <begin position="63"/>
        <end position="105"/>
    </location>
</feature>
<accession>A0A0D2MMP0</accession>
<organism evidence="2 3">
    <name type="scientific">Hypholoma sublateritium (strain FD-334 SS-4)</name>
    <dbReference type="NCBI Taxonomy" id="945553"/>
    <lineage>
        <taxon>Eukaryota</taxon>
        <taxon>Fungi</taxon>
        <taxon>Dikarya</taxon>
        <taxon>Basidiomycota</taxon>
        <taxon>Agaricomycotina</taxon>
        <taxon>Agaricomycetes</taxon>
        <taxon>Agaricomycetidae</taxon>
        <taxon>Agaricales</taxon>
        <taxon>Agaricineae</taxon>
        <taxon>Strophariaceae</taxon>
        <taxon>Hypholoma</taxon>
    </lineage>
</organism>
<evidence type="ECO:0000256" key="1">
    <source>
        <dbReference type="SAM" id="MobiDB-lite"/>
    </source>
</evidence>
<name>A0A0D2MMP0_HYPSF</name>
<feature type="compositionally biased region" description="Basic and acidic residues" evidence="1">
    <location>
        <begin position="157"/>
        <end position="166"/>
    </location>
</feature>
<evidence type="ECO:0000313" key="2">
    <source>
        <dbReference type="EMBL" id="KJA25188.1"/>
    </source>
</evidence>
<feature type="compositionally biased region" description="Basic and acidic residues" evidence="1">
    <location>
        <begin position="63"/>
        <end position="74"/>
    </location>
</feature>
<dbReference type="EMBL" id="KN817533">
    <property type="protein sequence ID" value="KJA25188.1"/>
    <property type="molecule type" value="Genomic_DNA"/>
</dbReference>
<gene>
    <name evidence="2" type="ORF">HYPSUDRAFT_200073</name>
</gene>
<sequence>MCACPLFFVPLPSLICRFRVAHRPRARTGSILQIAGRRLRSGAPSPAQTLRLVVKIGADHRVETGTPVDRERLSRSPAHGTPDAPQTRPSDTLPDTPSDTPSHARRDQAPALFLEDARHISATSHSPRPFSTHVRPPKHAFDPRKSHYPAKSPKTQHFSERDDEMSPKRLAVSLARSPKSHLGTRTTPLIALLSHSSPFPHLFLFYFVLYSEFIAHSLLPVGLPSPPEPAAFDKQRDASRSHIRTLRYF</sequence>
<evidence type="ECO:0000313" key="3">
    <source>
        <dbReference type="Proteomes" id="UP000054270"/>
    </source>
</evidence>
<protein>
    <submittedName>
        <fullName evidence="2">Uncharacterized protein</fullName>
    </submittedName>
</protein>
<feature type="compositionally biased region" description="Polar residues" evidence="1">
    <location>
        <begin position="87"/>
        <end position="101"/>
    </location>
</feature>
<dbReference type="AlphaFoldDB" id="A0A0D2MMP0"/>